<accession>A0ABS0A4T3</accession>
<comment type="caution">
    <text evidence="1">The sequence shown here is derived from an EMBL/GenBank/DDBJ whole genome shotgun (WGS) entry which is preliminary data.</text>
</comment>
<dbReference type="SUPFAM" id="SSF55961">
    <property type="entry name" value="Bet v1-like"/>
    <property type="match status" value="1"/>
</dbReference>
<proteinExistence type="predicted"/>
<organism evidence="1 2">
    <name type="scientific">Nonlabens mediterrranea</name>
    <dbReference type="NCBI Taxonomy" id="1419947"/>
    <lineage>
        <taxon>Bacteria</taxon>
        <taxon>Pseudomonadati</taxon>
        <taxon>Bacteroidota</taxon>
        <taxon>Flavobacteriia</taxon>
        <taxon>Flavobacteriales</taxon>
        <taxon>Flavobacteriaceae</taxon>
        <taxon>Nonlabens</taxon>
    </lineage>
</organism>
<evidence type="ECO:0008006" key="3">
    <source>
        <dbReference type="Google" id="ProtNLM"/>
    </source>
</evidence>
<reference evidence="1 2" key="1">
    <citation type="submission" date="2020-11" db="EMBL/GenBank/DDBJ databases">
        <title>P. mediterranea TC4 genome.</title>
        <authorList>
            <person name="Molmeret M."/>
        </authorList>
    </citation>
    <scope>NUCLEOTIDE SEQUENCE [LARGE SCALE GENOMIC DNA]</scope>
    <source>
        <strain evidence="1 2">TC4</strain>
    </source>
</reference>
<evidence type="ECO:0000313" key="1">
    <source>
        <dbReference type="EMBL" id="MBF4984395.1"/>
    </source>
</evidence>
<dbReference type="InterPro" id="IPR023393">
    <property type="entry name" value="START-like_dom_sf"/>
</dbReference>
<evidence type="ECO:0000313" key="2">
    <source>
        <dbReference type="Proteomes" id="UP001194729"/>
    </source>
</evidence>
<keyword evidence="2" id="KW-1185">Reference proteome</keyword>
<sequence length="211" mass="24761">MEFIILKSFKMKHLTFFSIILFSLVSTNSFSQDRNWTIENSKDGISTVKYELIKEKEGTHFYYIAQTTVQTSLDQLDAYFSDTENHKSFLERTPVTKEIEKISNDEWIAYYYFNAPWPLSDSDLVINIKRIKEDNKVKFIATGVVSDYTTEDVERMKTYRVIYEFERVDDTTTRITYNADYIPVGSIPKFLIKTWFPDGPINIVTNLGELK</sequence>
<protein>
    <recommendedName>
        <fullName evidence="3">START domain-containing protein</fullName>
    </recommendedName>
</protein>
<gene>
    <name evidence="1" type="ORF">FNJ87_08660</name>
</gene>
<dbReference type="Proteomes" id="UP001194729">
    <property type="component" value="Unassembled WGS sequence"/>
</dbReference>
<dbReference type="Gene3D" id="3.30.530.20">
    <property type="match status" value="1"/>
</dbReference>
<name>A0ABS0A4T3_9FLAO</name>
<dbReference type="EMBL" id="JADKYU010000445">
    <property type="protein sequence ID" value="MBF4984395.1"/>
    <property type="molecule type" value="Genomic_DNA"/>
</dbReference>